<accession>A0ABX2G3M7</accession>
<keyword evidence="2" id="KW-1185">Reference proteome</keyword>
<reference evidence="1 2" key="1">
    <citation type="submission" date="2020-05" db="EMBL/GenBank/DDBJ databases">
        <title>Genomic Encyclopedia of Type Strains, Phase IV (KMG-V): Genome sequencing to study the core and pangenomes of soil and plant-associated prokaryotes.</title>
        <authorList>
            <person name="Whitman W."/>
        </authorList>
    </citation>
    <scope>NUCLEOTIDE SEQUENCE [LARGE SCALE GENOMIC DNA]</scope>
    <source>
        <strain evidence="1 2">C29</strain>
    </source>
</reference>
<name>A0ABX2G3M7_9BURK</name>
<dbReference type="Proteomes" id="UP001516061">
    <property type="component" value="Unassembled WGS sequence"/>
</dbReference>
<evidence type="ECO:0000313" key="1">
    <source>
        <dbReference type="EMBL" id="NRT56034.1"/>
    </source>
</evidence>
<dbReference type="RefSeq" id="WP_173805007.1">
    <property type="nucleotide sequence ID" value="NZ_JABSNM010000006.1"/>
</dbReference>
<sequence length="227" mass="24555">MNPAVTLVAADWLAAGVRHEILMRVLPTLRHDLLGPISVARMELAVMRRRLEREDLSPQDGLRRVQQLESHLIELTRGLRELRRWDGMADEQMPAGSIVALAIGLMEQPLRLAGIVIDSTGVERDAGASVPLGPLLLGTLAMLCHAQDHLAAGSRLRIGFDASAVRLELQPLAPLDAAQLAPELPRASRSRVDAEAARHLAASLGLHAVLDAESWLLRPAEARAPAP</sequence>
<comment type="caution">
    <text evidence="1">The sequence shown here is derived from an EMBL/GenBank/DDBJ whole genome shotgun (WGS) entry which is preliminary data.</text>
</comment>
<evidence type="ECO:0000313" key="2">
    <source>
        <dbReference type="Proteomes" id="UP001516061"/>
    </source>
</evidence>
<evidence type="ECO:0008006" key="3">
    <source>
        <dbReference type="Google" id="ProtNLM"/>
    </source>
</evidence>
<proteinExistence type="predicted"/>
<dbReference type="EMBL" id="JABSNM010000006">
    <property type="protein sequence ID" value="NRT56034.1"/>
    <property type="molecule type" value="Genomic_DNA"/>
</dbReference>
<protein>
    <recommendedName>
        <fullName evidence="3">Histidine kinase</fullName>
    </recommendedName>
</protein>
<organism evidence="1 2">
    <name type="scientific">Sphaerotilus uruguayifluvii</name>
    <dbReference type="NCBI Taxonomy" id="2735897"/>
    <lineage>
        <taxon>Bacteria</taxon>
        <taxon>Pseudomonadati</taxon>
        <taxon>Pseudomonadota</taxon>
        <taxon>Betaproteobacteria</taxon>
        <taxon>Burkholderiales</taxon>
        <taxon>Sphaerotilaceae</taxon>
        <taxon>Sphaerotilus</taxon>
    </lineage>
</organism>
<gene>
    <name evidence="1" type="ORF">HNQ01_001769</name>
</gene>